<dbReference type="InterPro" id="IPR009075">
    <property type="entry name" value="AcylCo_DH/oxidase_C"/>
</dbReference>
<feature type="domain" description="Acyl-CoA oxidase/dehydrogenase middle" evidence="8">
    <location>
        <begin position="134"/>
        <end position="216"/>
    </location>
</feature>
<dbReference type="Pfam" id="PF02770">
    <property type="entry name" value="Acyl-CoA_dh_M"/>
    <property type="match status" value="1"/>
</dbReference>
<comment type="similarity">
    <text evidence="2 6">Belongs to the acyl-CoA dehydrogenase family.</text>
</comment>
<dbReference type="SUPFAM" id="SSF56645">
    <property type="entry name" value="Acyl-CoA dehydrogenase NM domain-like"/>
    <property type="match status" value="1"/>
</dbReference>
<protein>
    <submittedName>
        <fullName evidence="10">Acyl-CoA/acyl-ACP dehydrogenase</fullName>
    </submittedName>
</protein>
<evidence type="ECO:0000256" key="3">
    <source>
        <dbReference type="ARBA" id="ARBA00022630"/>
    </source>
</evidence>
<accession>A0A933GMI1</accession>
<dbReference type="Gene3D" id="1.20.140.10">
    <property type="entry name" value="Butyryl-CoA Dehydrogenase, subunit A, domain 3"/>
    <property type="match status" value="1"/>
</dbReference>
<organism evidence="10 11">
    <name type="scientific">Tectimicrobiota bacterium</name>
    <dbReference type="NCBI Taxonomy" id="2528274"/>
    <lineage>
        <taxon>Bacteria</taxon>
        <taxon>Pseudomonadati</taxon>
        <taxon>Nitrospinota/Tectimicrobiota group</taxon>
        <taxon>Candidatus Tectimicrobiota</taxon>
    </lineage>
</organism>
<evidence type="ECO:0000256" key="2">
    <source>
        <dbReference type="ARBA" id="ARBA00009347"/>
    </source>
</evidence>
<dbReference type="Gene3D" id="1.10.540.10">
    <property type="entry name" value="Acyl-CoA dehydrogenase/oxidase, N-terminal domain"/>
    <property type="match status" value="1"/>
</dbReference>
<dbReference type="InterPro" id="IPR006091">
    <property type="entry name" value="Acyl-CoA_Oxase/DH_mid-dom"/>
</dbReference>
<dbReference type="PANTHER" id="PTHR43884:SF20">
    <property type="entry name" value="ACYL-COA DEHYDROGENASE FADE28"/>
    <property type="match status" value="1"/>
</dbReference>
<dbReference type="PANTHER" id="PTHR43884">
    <property type="entry name" value="ACYL-COA DEHYDROGENASE"/>
    <property type="match status" value="1"/>
</dbReference>
<dbReference type="InterPro" id="IPR036250">
    <property type="entry name" value="AcylCo_DH-like_C"/>
</dbReference>
<evidence type="ECO:0000259" key="8">
    <source>
        <dbReference type="Pfam" id="PF02770"/>
    </source>
</evidence>
<gene>
    <name evidence="10" type="ORF">HY730_09775</name>
</gene>
<comment type="caution">
    <text evidence="10">The sequence shown here is derived from an EMBL/GenBank/DDBJ whole genome shotgun (WGS) entry which is preliminary data.</text>
</comment>
<feature type="domain" description="Acyl-CoA dehydrogenase/oxidase N-terminal" evidence="9">
    <location>
        <begin position="7"/>
        <end position="119"/>
    </location>
</feature>
<sequence length="388" mass="42857">MDPIALTSEQEMLQKAVRNFAAKECPSSILRELEKSDLGYSPDHWKKMAELGWLGLIFPEEYGGIGGNFIDLAILYEELGRTLVPSPHFASSVLGGLTLLEAGSEEQKKSILTKVADGEINLTLAVLDEIAEYNPEAITTKAVHQGNGYVINGKKFFVPYAHVANYILCVARTSAAKGAEEGISIFLVNPKISGLTITPLNVIGGEKLFELNFNDVCVMDKDLVGKEGKGWSVISNVIDKAKVALCARMVGGALATLDETVEYAKVRVAFGRPIGSFQANSFKLAERATEIDGAKLLAYRAAWLISEGLAFRKEAAMAKAYLSDVYRRSTIDFVQVHGGYGFMEEYDPQLYYRRAKAEEVLLGDTERNREIIGEFFDKHEEFPKQYLK</sequence>
<dbReference type="Pfam" id="PF02771">
    <property type="entry name" value="Acyl-CoA_dh_N"/>
    <property type="match status" value="1"/>
</dbReference>
<keyword evidence="4 6" id="KW-0274">FAD</keyword>
<dbReference type="Proteomes" id="UP000772181">
    <property type="component" value="Unassembled WGS sequence"/>
</dbReference>
<name>A0A933GMI1_UNCTE</name>
<evidence type="ECO:0000313" key="11">
    <source>
        <dbReference type="Proteomes" id="UP000772181"/>
    </source>
</evidence>
<dbReference type="GO" id="GO:0050660">
    <property type="term" value="F:flavin adenine dinucleotide binding"/>
    <property type="evidence" value="ECO:0007669"/>
    <property type="project" value="InterPro"/>
</dbReference>
<evidence type="ECO:0000259" key="7">
    <source>
        <dbReference type="Pfam" id="PF00441"/>
    </source>
</evidence>
<evidence type="ECO:0000313" key="10">
    <source>
        <dbReference type="EMBL" id="MBI4596643.1"/>
    </source>
</evidence>
<dbReference type="InterPro" id="IPR037069">
    <property type="entry name" value="AcylCoA_DH/ox_N_sf"/>
</dbReference>
<dbReference type="Gene3D" id="2.40.110.10">
    <property type="entry name" value="Butyryl-CoA Dehydrogenase, subunit A, domain 2"/>
    <property type="match status" value="1"/>
</dbReference>
<dbReference type="InterPro" id="IPR013786">
    <property type="entry name" value="AcylCoA_DH/ox_N"/>
</dbReference>
<dbReference type="InterPro" id="IPR009100">
    <property type="entry name" value="AcylCoA_DH/oxidase_NM_dom_sf"/>
</dbReference>
<dbReference type="EMBL" id="JACQWF010000421">
    <property type="protein sequence ID" value="MBI4596643.1"/>
    <property type="molecule type" value="Genomic_DNA"/>
</dbReference>
<dbReference type="SUPFAM" id="SSF47203">
    <property type="entry name" value="Acyl-CoA dehydrogenase C-terminal domain-like"/>
    <property type="match status" value="1"/>
</dbReference>
<keyword evidence="5 6" id="KW-0560">Oxidoreductase</keyword>
<dbReference type="Pfam" id="PF00441">
    <property type="entry name" value="Acyl-CoA_dh_1"/>
    <property type="match status" value="1"/>
</dbReference>
<evidence type="ECO:0000256" key="5">
    <source>
        <dbReference type="ARBA" id="ARBA00023002"/>
    </source>
</evidence>
<evidence type="ECO:0000259" key="9">
    <source>
        <dbReference type="Pfam" id="PF02771"/>
    </source>
</evidence>
<comment type="cofactor">
    <cofactor evidence="1 6">
        <name>FAD</name>
        <dbReference type="ChEBI" id="CHEBI:57692"/>
    </cofactor>
</comment>
<feature type="domain" description="Acyl-CoA dehydrogenase/oxidase C-terminal" evidence="7">
    <location>
        <begin position="228"/>
        <end position="374"/>
    </location>
</feature>
<dbReference type="CDD" id="cd00567">
    <property type="entry name" value="ACAD"/>
    <property type="match status" value="1"/>
</dbReference>
<evidence type="ECO:0000256" key="4">
    <source>
        <dbReference type="ARBA" id="ARBA00022827"/>
    </source>
</evidence>
<dbReference type="AlphaFoldDB" id="A0A933GMI1"/>
<dbReference type="InterPro" id="IPR046373">
    <property type="entry name" value="Acyl-CoA_Oxase/DH_mid-dom_sf"/>
</dbReference>
<reference evidence="10" key="1">
    <citation type="submission" date="2020-07" db="EMBL/GenBank/DDBJ databases">
        <title>Huge and variable diversity of episymbiotic CPR bacteria and DPANN archaea in groundwater ecosystems.</title>
        <authorList>
            <person name="He C.Y."/>
            <person name="Keren R."/>
            <person name="Whittaker M."/>
            <person name="Farag I.F."/>
            <person name="Doudna J."/>
            <person name="Cate J.H.D."/>
            <person name="Banfield J.F."/>
        </authorList>
    </citation>
    <scope>NUCLEOTIDE SEQUENCE</scope>
    <source>
        <strain evidence="10">NC_groundwater_1482_Ag_S-0.65um_47_24</strain>
    </source>
</reference>
<evidence type="ECO:0000256" key="6">
    <source>
        <dbReference type="RuleBase" id="RU362125"/>
    </source>
</evidence>
<keyword evidence="3 6" id="KW-0285">Flavoprotein</keyword>
<proteinExistence type="inferred from homology"/>
<evidence type="ECO:0000256" key="1">
    <source>
        <dbReference type="ARBA" id="ARBA00001974"/>
    </source>
</evidence>
<dbReference type="GO" id="GO:0003995">
    <property type="term" value="F:acyl-CoA dehydrogenase activity"/>
    <property type="evidence" value="ECO:0007669"/>
    <property type="project" value="TreeGrafter"/>
</dbReference>